<keyword evidence="1" id="KW-0175">Coiled coil</keyword>
<feature type="transmembrane region" description="Helical" evidence="3">
    <location>
        <begin position="85"/>
        <end position="106"/>
    </location>
</feature>
<comment type="caution">
    <text evidence="4">The sequence shown here is derived from an EMBL/GenBank/DDBJ whole genome shotgun (WGS) entry which is preliminary data.</text>
</comment>
<feature type="region of interest" description="Disordered" evidence="2">
    <location>
        <begin position="1"/>
        <end position="31"/>
    </location>
</feature>
<sequence>MNGGTRIVSIGAGEETAEEPLTTATSDEISPVEEQWEDLDEPAPTRTGVAPLLPWVAVVVVGLWSAFFIWANGNAMMTGATPMQWAEWIARWATPVLLVVAIWLLVMRTSSREANRFNDVARALSIESTKLEDRLSTVNRELSLAREFIASQSRDLESLGRVSVERLSKNADRLAGLIQDNGAQIETISNVSSNALENMGKLRNELPVIANSARDVTNQIGNAGRVAQNQLQELVSGFHRLNEFGDASERQVQGLRAQVDAALAAFQAQASKLDEIATARFAALDERSLAFRSELDNHEIATLVAIRSRAQTLSTELTAARTQLADEETQSLAALRHHIETLSDHSASLAEQIRQSENRALDTWKAAVGELETRLQEASAELAVIDAEAQEGVMASQALWNEEFARRRNQSADWHAEHIATTNDHLAKLDAAIAERQNAHTARSREIASHAEAIAAQLAIVGSQIQEVGVQGGAVQNDLNAALDALTAKLTSSRETIADTDQAVASLTDSSVRLLELIRAGAKHSREDLPAAINIAIDHLNNLAGNAQAVHQLMHDANDKGSALSQHVADAQRDGREAMADVERFHASFAAMNADQTTQLAQFRTELAALLQQSEAQAAAREQNLRDVIAQLRDATQTVITEMEHGGTEAASRLAAKIGNDSAEAINRAVKLRAAEAVGQLEQAAAHASGVSREAAVQLRDQLAKVAELTSNLENRVTYARQRAEEQVDNDFARRVALITEALNSNAIDIAKALSNDVTDTAWASYLRGDRGIFTRRAVRLLDTAESRILVDIYENDHDFREHVNRYVHDFEAMLRQLLSTRDGHALSVTLLSSDMGKLYVALAQAIERLRE</sequence>
<accession>U2YI48</accession>
<evidence type="ECO:0000313" key="4">
    <source>
        <dbReference type="EMBL" id="GAD47945.1"/>
    </source>
</evidence>
<name>U2YI48_9SPHN</name>
<keyword evidence="5" id="KW-1185">Reference proteome</keyword>
<evidence type="ECO:0000313" key="5">
    <source>
        <dbReference type="Proteomes" id="UP000016568"/>
    </source>
</evidence>
<dbReference type="OrthoDB" id="9777715at2"/>
<protein>
    <recommendedName>
        <fullName evidence="6">ATPase</fullName>
    </recommendedName>
</protein>
<dbReference type="KEGG" id="ntd:EGO55_20045"/>
<dbReference type="Proteomes" id="UP000016568">
    <property type="component" value="Unassembled WGS sequence"/>
</dbReference>
<keyword evidence="3" id="KW-0472">Membrane</keyword>
<feature type="transmembrane region" description="Helical" evidence="3">
    <location>
        <begin position="52"/>
        <end position="73"/>
    </location>
</feature>
<gene>
    <name evidence="4" type="ORF">NT2_02_00280</name>
</gene>
<proteinExistence type="predicted"/>
<evidence type="ECO:0000256" key="1">
    <source>
        <dbReference type="SAM" id="Coils"/>
    </source>
</evidence>
<evidence type="ECO:0000256" key="2">
    <source>
        <dbReference type="SAM" id="MobiDB-lite"/>
    </source>
</evidence>
<feature type="coiled-coil region" evidence="1">
    <location>
        <begin position="593"/>
        <end position="631"/>
    </location>
</feature>
<dbReference type="EMBL" id="BASZ01000002">
    <property type="protein sequence ID" value="GAD47945.1"/>
    <property type="molecule type" value="Genomic_DNA"/>
</dbReference>
<dbReference type="AlphaFoldDB" id="U2YI48"/>
<keyword evidence="3" id="KW-1133">Transmembrane helix</keyword>
<feature type="coiled-coil region" evidence="1">
    <location>
        <begin position="310"/>
        <end position="388"/>
    </location>
</feature>
<dbReference type="RefSeq" id="WP_021688852.1">
    <property type="nucleotide sequence ID" value="NZ_BASZ01000002.1"/>
</dbReference>
<keyword evidence="3" id="KW-0812">Transmembrane</keyword>
<reference evidence="4 5" key="1">
    <citation type="submission" date="2013-09" db="EMBL/GenBank/DDBJ databases">
        <title>Whole genome shotgun sequence of Novosphingobium tardaugens NBRC 16725.</title>
        <authorList>
            <person name="Isaki S."/>
            <person name="Hosoyama A."/>
            <person name="Tsuchikane K."/>
            <person name="Katsumata H."/>
            <person name="Ando Y."/>
            <person name="Yamazaki S."/>
            <person name="Fujita N."/>
        </authorList>
    </citation>
    <scope>NUCLEOTIDE SEQUENCE [LARGE SCALE GENOMIC DNA]</scope>
    <source>
        <strain evidence="4 5">NBRC 16725</strain>
    </source>
</reference>
<organism evidence="4 5">
    <name type="scientific">Caenibius tardaugens NBRC 16725</name>
    <dbReference type="NCBI Taxonomy" id="1219035"/>
    <lineage>
        <taxon>Bacteria</taxon>
        <taxon>Pseudomonadati</taxon>
        <taxon>Pseudomonadota</taxon>
        <taxon>Alphaproteobacteria</taxon>
        <taxon>Sphingomonadales</taxon>
        <taxon>Erythrobacteraceae</taxon>
        <taxon>Caenibius</taxon>
    </lineage>
</organism>
<evidence type="ECO:0008006" key="6">
    <source>
        <dbReference type="Google" id="ProtNLM"/>
    </source>
</evidence>
<evidence type="ECO:0000256" key="3">
    <source>
        <dbReference type="SAM" id="Phobius"/>
    </source>
</evidence>
<dbReference type="eggNOG" id="COG1196">
    <property type="taxonomic scope" value="Bacteria"/>
</dbReference>